<accession>A0AAV1CHQ7</accession>
<evidence type="ECO:0000313" key="3">
    <source>
        <dbReference type="Proteomes" id="UP001161247"/>
    </source>
</evidence>
<dbReference type="AlphaFoldDB" id="A0AAV1CHQ7"/>
<feature type="region of interest" description="Disordered" evidence="1">
    <location>
        <begin position="1"/>
        <end position="99"/>
    </location>
</feature>
<dbReference type="EMBL" id="OX459119">
    <property type="protein sequence ID" value="CAI9095189.1"/>
    <property type="molecule type" value="Genomic_DNA"/>
</dbReference>
<feature type="compositionally biased region" description="Basic and acidic residues" evidence="1">
    <location>
        <begin position="234"/>
        <end position="259"/>
    </location>
</feature>
<organism evidence="2 3">
    <name type="scientific">Oldenlandia corymbosa var. corymbosa</name>
    <dbReference type="NCBI Taxonomy" id="529605"/>
    <lineage>
        <taxon>Eukaryota</taxon>
        <taxon>Viridiplantae</taxon>
        <taxon>Streptophyta</taxon>
        <taxon>Embryophyta</taxon>
        <taxon>Tracheophyta</taxon>
        <taxon>Spermatophyta</taxon>
        <taxon>Magnoliopsida</taxon>
        <taxon>eudicotyledons</taxon>
        <taxon>Gunneridae</taxon>
        <taxon>Pentapetalae</taxon>
        <taxon>asterids</taxon>
        <taxon>lamiids</taxon>
        <taxon>Gentianales</taxon>
        <taxon>Rubiaceae</taxon>
        <taxon>Rubioideae</taxon>
        <taxon>Spermacoceae</taxon>
        <taxon>Hedyotis-Oldenlandia complex</taxon>
        <taxon>Oldenlandia</taxon>
    </lineage>
</organism>
<feature type="compositionally biased region" description="Acidic residues" evidence="1">
    <location>
        <begin position="12"/>
        <end position="26"/>
    </location>
</feature>
<evidence type="ECO:0000313" key="2">
    <source>
        <dbReference type="EMBL" id="CAI9095189.1"/>
    </source>
</evidence>
<dbReference type="Proteomes" id="UP001161247">
    <property type="component" value="Chromosome 2"/>
</dbReference>
<proteinExistence type="predicted"/>
<feature type="region of interest" description="Disordered" evidence="1">
    <location>
        <begin position="226"/>
        <end position="264"/>
    </location>
</feature>
<keyword evidence="3" id="KW-1185">Reference proteome</keyword>
<gene>
    <name evidence="2" type="ORF">OLC1_LOCUS6212</name>
</gene>
<name>A0AAV1CHQ7_OLDCO</name>
<reference evidence="2" key="1">
    <citation type="submission" date="2023-03" db="EMBL/GenBank/DDBJ databases">
        <authorList>
            <person name="Julca I."/>
        </authorList>
    </citation>
    <scope>NUCLEOTIDE SEQUENCE</scope>
</reference>
<protein>
    <submittedName>
        <fullName evidence="2">OLC1v1031073C1</fullName>
    </submittedName>
</protein>
<sequence>MLSSNARSQLYGDEDPFPVVNSEEEMSTSLAAETKKKKKRLVKGSEKEPRKKAKADVLVTKSAVEEGKIVPPVTEKPNVPPMESGPSNKSPAKDKGKGPLKEEEIILPSHLFVGGPTVAVHAFGDPPKGECPLLEEFAAQLTKSDSVRLCAAFLFRMLSTGGMVVVIDEMNMAITEYGGHGVAVASLKRLKTTFVGVSLWGPGQDEHSCWELSILDVPDEYIGVELEDEDDVASEERDIGTSGSKDKDPPAEGNSHEVENTQLRQNQQITISPSFLKKHHVLARVQHIISIRTHRFISAMDMLKGRTREIELLMEYINEIQNLLLDHNIGFQSFEKPEEVADPRTKSSREEFFLRIHAQDEEIVDLKDKLNQCVNLLSQHGFRGIIHPSPDNPSREVLVIV</sequence>
<evidence type="ECO:0000256" key="1">
    <source>
        <dbReference type="SAM" id="MobiDB-lite"/>
    </source>
</evidence>